<evidence type="ECO:0000313" key="2">
    <source>
        <dbReference type="Proteomes" id="UP001232148"/>
    </source>
</evidence>
<organism evidence="1 2">
    <name type="scientific">Colletotrichum zoysiae</name>
    <dbReference type="NCBI Taxonomy" id="1216348"/>
    <lineage>
        <taxon>Eukaryota</taxon>
        <taxon>Fungi</taxon>
        <taxon>Dikarya</taxon>
        <taxon>Ascomycota</taxon>
        <taxon>Pezizomycotina</taxon>
        <taxon>Sordariomycetes</taxon>
        <taxon>Hypocreomycetidae</taxon>
        <taxon>Glomerellales</taxon>
        <taxon>Glomerellaceae</taxon>
        <taxon>Colletotrichum</taxon>
        <taxon>Colletotrichum graminicola species complex</taxon>
    </lineage>
</organism>
<dbReference type="Proteomes" id="UP001232148">
    <property type="component" value="Unassembled WGS sequence"/>
</dbReference>
<sequence length="73" mass="7504">MPLACPSGHPLLALSLSHARISICTRPAARPPSPALEASGPVISLRHNRLPPLPSSNKYGSGGVVGYHVSLTA</sequence>
<evidence type="ECO:0000313" key="1">
    <source>
        <dbReference type="EMBL" id="KAK2029330.1"/>
    </source>
</evidence>
<gene>
    <name evidence="1" type="ORF">LX32DRAFT_639182</name>
</gene>
<proteinExistence type="predicted"/>
<protein>
    <submittedName>
        <fullName evidence="1">Uncharacterized protein</fullName>
    </submittedName>
</protein>
<dbReference type="EMBL" id="MU842865">
    <property type="protein sequence ID" value="KAK2029330.1"/>
    <property type="molecule type" value="Genomic_DNA"/>
</dbReference>
<reference evidence="1" key="1">
    <citation type="submission" date="2021-06" db="EMBL/GenBank/DDBJ databases">
        <title>Comparative genomics, transcriptomics and evolutionary studies reveal genomic signatures of adaptation to plant cell wall in hemibiotrophic fungi.</title>
        <authorList>
            <consortium name="DOE Joint Genome Institute"/>
            <person name="Baroncelli R."/>
            <person name="Diaz J.F."/>
            <person name="Benocci T."/>
            <person name="Peng M."/>
            <person name="Battaglia E."/>
            <person name="Haridas S."/>
            <person name="Andreopoulos W."/>
            <person name="Labutti K."/>
            <person name="Pangilinan J."/>
            <person name="Floch G.L."/>
            <person name="Makela M.R."/>
            <person name="Henrissat B."/>
            <person name="Grigoriev I.V."/>
            <person name="Crouch J.A."/>
            <person name="De Vries R.P."/>
            <person name="Sukno S.A."/>
            <person name="Thon M.R."/>
        </authorList>
    </citation>
    <scope>NUCLEOTIDE SEQUENCE</scope>
    <source>
        <strain evidence="1">MAFF235873</strain>
    </source>
</reference>
<accession>A0AAD9HHQ0</accession>
<keyword evidence="2" id="KW-1185">Reference proteome</keyword>
<name>A0AAD9HHQ0_9PEZI</name>
<dbReference type="AlphaFoldDB" id="A0AAD9HHQ0"/>
<comment type="caution">
    <text evidence="1">The sequence shown here is derived from an EMBL/GenBank/DDBJ whole genome shotgun (WGS) entry which is preliminary data.</text>
</comment>